<sequence length="60" mass="6706">MAGAAWQTDVKKRGMKPRFSFRRTGAKLSCAQTENDEPHPQVVVAFGFLITNWAPLRSSL</sequence>
<protein>
    <submittedName>
        <fullName evidence="1">Uncharacterized protein</fullName>
    </submittedName>
</protein>
<dbReference type="Proteomes" id="UP000494172">
    <property type="component" value="Unassembled WGS sequence"/>
</dbReference>
<comment type="caution">
    <text evidence="1">The sequence shown here is derived from an EMBL/GenBank/DDBJ whole genome shotgun (WGS) entry which is preliminary data.</text>
</comment>
<organism evidence="1 2">
    <name type="scientific">Burkholderia arboris</name>
    <dbReference type="NCBI Taxonomy" id="488730"/>
    <lineage>
        <taxon>Bacteria</taxon>
        <taxon>Pseudomonadati</taxon>
        <taxon>Pseudomonadota</taxon>
        <taxon>Betaproteobacteria</taxon>
        <taxon>Burkholderiales</taxon>
        <taxon>Burkholderiaceae</taxon>
        <taxon>Burkholderia</taxon>
        <taxon>Burkholderia cepacia complex</taxon>
    </lineage>
</organism>
<dbReference type="AlphaFoldDB" id="A0A9Q9URY2"/>
<gene>
    <name evidence="1" type="ORF">BAR24066_04112</name>
</gene>
<proteinExistence type="predicted"/>
<name>A0A9Q9URY2_9BURK</name>
<reference evidence="1 2" key="1">
    <citation type="submission" date="2019-09" db="EMBL/GenBank/DDBJ databases">
        <authorList>
            <person name="Depoorter E."/>
        </authorList>
    </citation>
    <scope>NUCLEOTIDE SEQUENCE [LARGE SCALE GENOMIC DNA]</scope>
    <source>
        <strain evidence="1">LMG 24066</strain>
    </source>
</reference>
<dbReference type="EMBL" id="CABVPX010000017">
    <property type="protein sequence ID" value="VWB86865.1"/>
    <property type="molecule type" value="Genomic_DNA"/>
</dbReference>
<accession>A0A9Q9URY2</accession>
<evidence type="ECO:0000313" key="1">
    <source>
        <dbReference type="EMBL" id="VWB86865.1"/>
    </source>
</evidence>
<evidence type="ECO:0000313" key="2">
    <source>
        <dbReference type="Proteomes" id="UP000494172"/>
    </source>
</evidence>